<organism evidence="2 3">
    <name type="scientific">Elsinoe batatas</name>
    <dbReference type="NCBI Taxonomy" id="2601811"/>
    <lineage>
        <taxon>Eukaryota</taxon>
        <taxon>Fungi</taxon>
        <taxon>Dikarya</taxon>
        <taxon>Ascomycota</taxon>
        <taxon>Pezizomycotina</taxon>
        <taxon>Dothideomycetes</taxon>
        <taxon>Dothideomycetidae</taxon>
        <taxon>Myriangiales</taxon>
        <taxon>Elsinoaceae</taxon>
        <taxon>Elsinoe</taxon>
    </lineage>
</organism>
<dbReference type="OrthoDB" id="5366687at2759"/>
<dbReference type="EMBL" id="JAESVG020000010">
    <property type="protein sequence ID" value="KAG8623473.1"/>
    <property type="molecule type" value="Genomic_DNA"/>
</dbReference>
<proteinExistence type="predicted"/>
<comment type="caution">
    <text evidence="2">The sequence shown here is derived from an EMBL/GenBank/DDBJ whole genome shotgun (WGS) entry which is preliminary data.</text>
</comment>
<evidence type="ECO:0000256" key="1">
    <source>
        <dbReference type="SAM" id="MobiDB-lite"/>
    </source>
</evidence>
<feature type="compositionally biased region" description="Low complexity" evidence="1">
    <location>
        <begin position="136"/>
        <end position="149"/>
    </location>
</feature>
<dbReference type="Proteomes" id="UP000809789">
    <property type="component" value="Unassembled WGS sequence"/>
</dbReference>
<reference evidence="2" key="1">
    <citation type="submission" date="2021-07" db="EMBL/GenBank/DDBJ databases">
        <title>Elsinoe batatas strain:CRI-CJ2 Genome sequencing and assembly.</title>
        <authorList>
            <person name="Huang L."/>
        </authorList>
    </citation>
    <scope>NUCLEOTIDE SEQUENCE</scope>
    <source>
        <strain evidence="2">CRI-CJ2</strain>
    </source>
</reference>
<evidence type="ECO:0000313" key="3">
    <source>
        <dbReference type="Proteomes" id="UP000809789"/>
    </source>
</evidence>
<gene>
    <name evidence="2" type="ORF">KVT40_008449</name>
</gene>
<protein>
    <submittedName>
        <fullName evidence="2">Uncharacterized protein</fullName>
    </submittedName>
</protein>
<accession>A0A8K0PDU7</accession>
<feature type="region of interest" description="Disordered" evidence="1">
    <location>
        <begin position="131"/>
        <end position="159"/>
    </location>
</feature>
<evidence type="ECO:0000313" key="2">
    <source>
        <dbReference type="EMBL" id="KAG8623473.1"/>
    </source>
</evidence>
<sequence length="260" mass="28710">MGFKRPRVSIYAPQGITNAINEARQIASEVVTGVSAWSQHVPFAIRAVRAFSSSTHFQSRINSDEQIATTEALQNIAYHDPDAGGVQEIAQWCLDQWLRLLQEDTDNVKILSNIGRSWLWKAQSTLLRIHDEERSPTSSTGGSTGSWSPLHVDEADGETDSVREARLHSSEYVEARGLLEPAVEYLDRAVDVATTGNSLSAELLSSAAEASMSLGNVSNPRSNERYFRKAVGLLRLAREGGFELSHSLEQYLEDYGRFVG</sequence>
<keyword evidence="3" id="KW-1185">Reference proteome</keyword>
<name>A0A8K0PDU7_9PEZI</name>
<dbReference type="AlphaFoldDB" id="A0A8K0PDU7"/>